<gene>
    <name evidence="2" type="ORF">SteCoe_18372</name>
</gene>
<evidence type="ECO:0000256" key="1">
    <source>
        <dbReference type="SAM" id="Phobius"/>
    </source>
</evidence>
<dbReference type="PANTHER" id="PTHR20921:SF0">
    <property type="entry name" value="TRANSMEMBRANE PROTEIN 222"/>
    <property type="match status" value="1"/>
</dbReference>
<reference evidence="2 3" key="1">
    <citation type="submission" date="2016-11" db="EMBL/GenBank/DDBJ databases">
        <title>The macronuclear genome of Stentor coeruleus: a giant cell with tiny introns.</title>
        <authorList>
            <person name="Slabodnick M."/>
            <person name="Ruby J.G."/>
            <person name="Reiff S.B."/>
            <person name="Swart E.C."/>
            <person name="Gosai S."/>
            <person name="Prabakaran S."/>
            <person name="Witkowska E."/>
            <person name="Larue G.E."/>
            <person name="Fisher S."/>
            <person name="Freeman R.M."/>
            <person name="Gunawardena J."/>
            <person name="Chu W."/>
            <person name="Stover N.A."/>
            <person name="Gregory B.D."/>
            <person name="Nowacki M."/>
            <person name="Derisi J."/>
            <person name="Roy S.W."/>
            <person name="Marshall W.F."/>
            <person name="Sood P."/>
        </authorList>
    </citation>
    <scope>NUCLEOTIDE SEQUENCE [LARGE SCALE GENOMIC DNA]</scope>
    <source>
        <strain evidence="2">WM001</strain>
    </source>
</reference>
<dbReference type="AlphaFoldDB" id="A0A1R2BWT6"/>
<dbReference type="InterPro" id="IPR008496">
    <property type="entry name" value="TMEM222/RTE1"/>
</dbReference>
<dbReference type="Pfam" id="PF05608">
    <property type="entry name" value="RTE1"/>
    <property type="match status" value="1"/>
</dbReference>
<feature type="transmembrane region" description="Helical" evidence="1">
    <location>
        <begin position="146"/>
        <end position="166"/>
    </location>
</feature>
<keyword evidence="1" id="KW-0812">Transmembrane</keyword>
<dbReference type="EMBL" id="MPUH01000389">
    <property type="protein sequence ID" value="OMJ81196.1"/>
    <property type="molecule type" value="Genomic_DNA"/>
</dbReference>
<proteinExistence type="predicted"/>
<evidence type="ECO:0000313" key="2">
    <source>
        <dbReference type="EMBL" id="OMJ81196.1"/>
    </source>
</evidence>
<dbReference type="OrthoDB" id="267284at2759"/>
<dbReference type="PANTHER" id="PTHR20921">
    <property type="entry name" value="TRANSMEMBRANE PROTEIN 222"/>
    <property type="match status" value="1"/>
</dbReference>
<dbReference type="Proteomes" id="UP000187209">
    <property type="component" value="Unassembled WGS sequence"/>
</dbReference>
<sequence length="170" mass="19418">MRSYMEQYDNCVLDIHTNRYPFCIVWTPLPLITALFPFIGHTGICTSEGIIHDFSGTYSVTIDDMAFGNPTKYVMLEIENKEKWDEFVMKGDDKYKDEEHNLFCNNCHSHVAYVLNQANYQGGGWNMVNIAILLVLKGKYTGFGGFFKTYLGFFIIVAAIILIVLLKGMN</sequence>
<keyword evidence="1" id="KW-1133">Transmembrane helix</keyword>
<protein>
    <recommendedName>
        <fullName evidence="4">Transmembrane protein 222</fullName>
    </recommendedName>
</protein>
<evidence type="ECO:0008006" key="4">
    <source>
        <dbReference type="Google" id="ProtNLM"/>
    </source>
</evidence>
<organism evidence="2 3">
    <name type="scientific">Stentor coeruleus</name>
    <dbReference type="NCBI Taxonomy" id="5963"/>
    <lineage>
        <taxon>Eukaryota</taxon>
        <taxon>Sar</taxon>
        <taxon>Alveolata</taxon>
        <taxon>Ciliophora</taxon>
        <taxon>Postciliodesmatophora</taxon>
        <taxon>Heterotrichea</taxon>
        <taxon>Heterotrichida</taxon>
        <taxon>Stentoridae</taxon>
        <taxon>Stentor</taxon>
    </lineage>
</organism>
<accession>A0A1R2BWT6</accession>
<keyword evidence="3" id="KW-1185">Reference proteome</keyword>
<keyword evidence="1" id="KW-0472">Membrane</keyword>
<evidence type="ECO:0000313" key="3">
    <source>
        <dbReference type="Proteomes" id="UP000187209"/>
    </source>
</evidence>
<name>A0A1R2BWT6_9CILI</name>
<comment type="caution">
    <text evidence="2">The sequence shown here is derived from an EMBL/GenBank/DDBJ whole genome shotgun (WGS) entry which is preliminary data.</text>
</comment>